<accession>A0A9D4V6Z4</accession>
<dbReference type="PANTHER" id="PTHR47198">
    <property type="entry name" value="OS05G0299300 PROTEIN"/>
    <property type="match status" value="1"/>
</dbReference>
<sequence length="539" mass="59870">MCSSKARNGGQWEEFQVLIATSLGTPVGMVQHICVACGASHVGSFGALVVTLQLFFDGVFYSLFDGCATQHSMDFPDTIRYEWADTRSSGRLPVEPHKVYRRRQKPAEDIQATDRPPEEEVQYVGASLAPIVEEVAVESPSGDLGQPSQVSDAPSVVPLTADTGHEVEISSSVVCFSSPSQIPLSLSLSDFFFALGPWRYPDSPLRPGPLHVDMVLLVEGSSGDPVFWGTRSQPMVYHLLSSQFDDAIGRLVWSNRQSFWSLPMVFYMEADRQPPTLIRIWDITRAAIQSYRWDVWSSVSGCSAWDRGPATSLQSWLDARFLDADFIAMHFVIHIGMRARISEIDAAIPPNWIRAATTQLAESQSFESALCHFGGDIASYRMRSYTTDGVDINVRDEFPEVLIESQESFSGHTSPISRCRFSAGGGNIASASVDGTVRVLNSDSGSSTSRNATIYCGKEVLSLEWDYKSDRLVQLNKVLRPGMWMQNEWFVTSVLTLHIHERWSSIKSDIHNLILGDSCSRTTTSLVSSSTQRLDYYKR</sequence>
<proteinExistence type="predicted"/>
<dbReference type="Proteomes" id="UP000886520">
    <property type="component" value="Chromosome 4"/>
</dbReference>
<dbReference type="InterPro" id="IPR015943">
    <property type="entry name" value="WD40/YVTN_repeat-like_dom_sf"/>
</dbReference>
<dbReference type="EMBL" id="JABFUD020000004">
    <property type="protein sequence ID" value="KAI5080627.1"/>
    <property type="molecule type" value="Genomic_DNA"/>
</dbReference>
<feature type="repeat" description="WD" evidence="1">
    <location>
        <begin position="409"/>
        <end position="450"/>
    </location>
</feature>
<dbReference type="AlphaFoldDB" id="A0A9D4V6Z4"/>
<dbReference type="SMART" id="SM00320">
    <property type="entry name" value="WD40"/>
    <property type="match status" value="1"/>
</dbReference>
<evidence type="ECO:0000256" key="1">
    <source>
        <dbReference type="PROSITE-ProRule" id="PRU00221"/>
    </source>
</evidence>
<organism evidence="2 3">
    <name type="scientific">Adiantum capillus-veneris</name>
    <name type="common">Maidenhair fern</name>
    <dbReference type="NCBI Taxonomy" id="13818"/>
    <lineage>
        <taxon>Eukaryota</taxon>
        <taxon>Viridiplantae</taxon>
        <taxon>Streptophyta</taxon>
        <taxon>Embryophyta</taxon>
        <taxon>Tracheophyta</taxon>
        <taxon>Polypodiopsida</taxon>
        <taxon>Polypodiidae</taxon>
        <taxon>Polypodiales</taxon>
        <taxon>Pteridineae</taxon>
        <taxon>Pteridaceae</taxon>
        <taxon>Vittarioideae</taxon>
        <taxon>Adiantum</taxon>
    </lineage>
</organism>
<dbReference type="InterPro" id="IPR001680">
    <property type="entry name" value="WD40_rpt"/>
</dbReference>
<name>A0A9D4V6Z4_ADICA</name>
<dbReference type="Pfam" id="PF00400">
    <property type="entry name" value="WD40"/>
    <property type="match status" value="1"/>
</dbReference>
<keyword evidence="1" id="KW-0853">WD repeat</keyword>
<keyword evidence="3" id="KW-1185">Reference proteome</keyword>
<comment type="caution">
    <text evidence="2">The sequence shown here is derived from an EMBL/GenBank/DDBJ whole genome shotgun (WGS) entry which is preliminary data.</text>
</comment>
<protein>
    <submittedName>
        <fullName evidence="2">Uncharacterized protein</fullName>
    </submittedName>
</protein>
<reference evidence="2" key="1">
    <citation type="submission" date="2021-01" db="EMBL/GenBank/DDBJ databases">
        <title>Adiantum capillus-veneris genome.</title>
        <authorList>
            <person name="Fang Y."/>
            <person name="Liao Q."/>
        </authorList>
    </citation>
    <scope>NUCLEOTIDE SEQUENCE</scope>
    <source>
        <strain evidence="2">H3</strain>
        <tissue evidence="2">Leaf</tissue>
    </source>
</reference>
<dbReference type="Gene3D" id="2.130.10.10">
    <property type="entry name" value="YVTN repeat-like/Quinoprotein amine dehydrogenase"/>
    <property type="match status" value="1"/>
</dbReference>
<evidence type="ECO:0000313" key="3">
    <source>
        <dbReference type="Proteomes" id="UP000886520"/>
    </source>
</evidence>
<dbReference type="PANTHER" id="PTHR47198:SF1">
    <property type="entry name" value="WD REPEAT-CONTAINING PROTEIN 91-LIKE ISOFORM X1"/>
    <property type="match status" value="1"/>
</dbReference>
<dbReference type="SUPFAM" id="SSF50978">
    <property type="entry name" value="WD40 repeat-like"/>
    <property type="match status" value="1"/>
</dbReference>
<dbReference type="InterPro" id="IPR036322">
    <property type="entry name" value="WD40_repeat_dom_sf"/>
</dbReference>
<feature type="non-terminal residue" evidence="2">
    <location>
        <position position="539"/>
    </location>
</feature>
<evidence type="ECO:0000313" key="2">
    <source>
        <dbReference type="EMBL" id="KAI5080627.1"/>
    </source>
</evidence>
<dbReference type="OrthoDB" id="538223at2759"/>
<gene>
    <name evidence="2" type="ORF">GOP47_0003810</name>
</gene>
<dbReference type="PROSITE" id="PS50082">
    <property type="entry name" value="WD_REPEATS_2"/>
    <property type="match status" value="1"/>
</dbReference>